<proteinExistence type="predicted"/>
<dbReference type="CDD" id="cd07814">
    <property type="entry name" value="SRPBCC_CalC_Aha1-like"/>
    <property type="match status" value="1"/>
</dbReference>
<dbReference type="EMBL" id="JAGIOO010000001">
    <property type="protein sequence ID" value="MBP2471694.1"/>
    <property type="molecule type" value="Genomic_DNA"/>
</dbReference>
<dbReference type="Gene3D" id="3.30.530.20">
    <property type="match status" value="1"/>
</dbReference>
<evidence type="ECO:0000313" key="2">
    <source>
        <dbReference type="Proteomes" id="UP001519363"/>
    </source>
</evidence>
<accession>A0ABS5A533</accession>
<keyword evidence="2" id="KW-1185">Reference proteome</keyword>
<dbReference type="RefSeq" id="WP_086789351.1">
    <property type="nucleotide sequence ID" value="NZ_JAGIOO010000001.1"/>
</dbReference>
<protein>
    <submittedName>
        <fullName evidence="1">Uncharacterized protein YndB with AHSA1/START domain</fullName>
    </submittedName>
</protein>
<sequence length="242" mass="26728">MGRDFTLSHEVELQATPQEVWDAVTTATGNEAWFMTIPDTQAEQAEVFQPPHHLKVRLPADQDGSTQAFEYLIEAKDGGSTVLRFVHSGFLSDSWGSEYEAMTQRGWEMYLHTLALYFKHFHGRRGRYITAEGPVASASAEAWPVLLNALGLDRDPELGEQVKLSPDGLKPIEGVVDWVEPGGQFLAVRGENALYRFHGRAPLGLPIAVGHHAFSSAIDSACQEGLNKAWGEWLHQVYAGQG</sequence>
<evidence type="ECO:0000313" key="1">
    <source>
        <dbReference type="EMBL" id="MBP2471694.1"/>
    </source>
</evidence>
<dbReference type="SUPFAM" id="SSF55961">
    <property type="entry name" value="Bet v1-like"/>
    <property type="match status" value="1"/>
</dbReference>
<dbReference type="Proteomes" id="UP001519363">
    <property type="component" value="Unassembled WGS sequence"/>
</dbReference>
<organism evidence="1 2">
    <name type="scientific">Crossiella equi</name>
    <dbReference type="NCBI Taxonomy" id="130796"/>
    <lineage>
        <taxon>Bacteria</taxon>
        <taxon>Bacillati</taxon>
        <taxon>Actinomycetota</taxon>
        <taxon>Actinomycetes</taxon>
        <taxon>Pseudonocardiales</taxon>
        <taxon>Pseudonocardiaceae</taxon>
        <taxon>Crossiella</taxon>
    </lineage>
</organism>
<name>A0ABS5A533_9PSEU</name>
<comment type="caution">
    <text evidence="1">The sequence shown here is derived from an EMBL/GenBank/DDBJ whole genome shotgun (WGS) entry which is preliminary data.</text>
</comment>
<dbReference type="InterPro" id="IPR023393">
    <property type="entry name" value="START-like_dom_sf"/>
</dbReference>
<reference evidence="1 2" key="1">
    <citation type="submission" date="2021-03" db="EMBL/GenBank/DDBJ databases">
        <title>Sequencing the genomes of 1000 actinobacteria strains.</title>
        <authorList>
            <person name="Klenk H.-P."/>
        </authorList>
    </citation>
    <scope>NUCLEOTIDE SEQUENCE [LARGE SCALE GENOMIC DNA]</scope>
    <source>
        <strain evidence="1 2">DSM 44580</strain>
    </source>
</reference>
<gene>
    <name evidence="1" type="ORF">JOF53_000566</name>
</gene>